<dbReference type="GO" id="GO:0000381">
    <property type="term" value="P:regulation of alternative mRNA splicing, via spliceosome"/>
    <property type="evidence" value="ECO:0007669"/>
    <property type="project" value="InterPro"/>
</dbReference>
<feature type="compositionally biased region" description="Basic and acidic residues" evidence="4">
    <location>
        <begin position="201"/>
        <end position="232"/>
    </location>
</feature>
<reference evidence="6" key="1">
    <citation type="submission" date="2020-07" db="EMBL/GenBank/DDBJ databases">
        <authorList>
            <person name="Nazaruddin N."/>
        </authorList>
    </citation>
    <scope>NUCLEOTIDE SEQUENCE</scope>
</reference>
<evidence type="ECO:0000256" key="4">
    <source>
        <dbReference type="SAM" id="MobiDB-lite"/>
    </source>
</evidence>
<feature type="coiled-coil region" evidence="3">
    <location>
        <begin position="101"/>
        <end position="171"/>
    </location>
</feature>
<dbReference type="AlphaFoldDB" id="A0A6V7HCT1"/>
<keyword evidence="7" id="KW-1185">Reference proteome</keyword>
<dbReference type="PANTHER" id="PTHR31938:SF4">
    <property type="entry name" value="NUCLEAR SPECKLE SPLICING REGULATORY PROTEIN 1"/>
    <property type="match status" value="1"/>
</dbReference>
<evidence type="ECO:0000313" key="6">
    <source>
        <dbReference type="EMBL" id="CAD1477898.1"/>
    </source>
</evidence>
<feature type="compositionally biased region" description="Low complexity" evidence="4">
    <location>
        <begin position="187"/>
        <end position="198"/>
    </location>
</feature>
<name>A0A6V7HCT1_9HYME</name>
<keyword evidence="2 3" id="KW-0175">Coiled coil</keyword>
<accession>A0A6V7HCT1</accession>
<comment type="similarity">
    <text evidence="1">Belongs to the NSRP1 family.</text>
</comment>
<dbReference type="EMBL" id="CAJDYZ010010353">
    <property type="protein sequence ID" value="CAD1477898.1"/>
    <property type="molecule type" value="Genomic_DNA"/>
</dbReference>
<feature type="compositionally biased region" description="Basic and acidic residues" evidence="4">
    <location>
        <begin position="249"/>
        <end position="323"/>
    </location>
</feature>
<gene>
    <name evidence="6" type="ORF">MHI_LOCUS761941</name>
</gene>
<proteinExistence type="inferred from homology"/>
<feature type="region of interest" description="Disordered" evidence="4">
    <location>
        <begin position="187"/>
        <end position="323"/>
    </location>
</feature>
<sequence length="441" mass="51231">YGLILPKKQQRIAPKVNNVFGDNNDSDEEDGTDWVKKALQAEGEKNKLRKQVKLNMQKALKEDPTIFQYDEVYDDMERTKDQSKTAKEIEKKKPRYIQNLLKAAERRKKEEEYRIERMVQKEREAEGTMYADKESFVTSAYRAKLEEFKKMEEEENKMDRLEAIADVRKQQDISGFYRHLYEQTIQSSEKSIQSSETKNNTNDHKTDLGNNSENKEIDITNKEQIKSKEIKKNRQYRQRKIEEDSDTDNEIHQKRKNETKTVVSEKHKDVESESEKIEPNAKKQKHLTEDTKHEKSLTESKIENSKDVEKIKSNKNNDETEKTNISVKEKIKAEKRERSKIWEKRTVGTLFEAALQRYYARKSMSILTTTSEFQILIGGSGAIGIPSLRTESSLTVISLRYFSIILAVSLALTIVDCTIKEYGNPNSCNLFPVASACCLPL</sequence>
<dbReference type="OrthoDB" id="446635at2759"/>
<feature type="domain" description="Nuclear speckle splicing regulatory protein 1 N-terminal" evidence="5">
    <location>
        <begin position="53"/>
        <end position="170"/>
    </location>
</feature>
<organism evidence="6 7">
    <name type="scientific">Heterotrigona itama</name>
    <dbReference type="NCBI Taxonomy" id="395501"/>
    <lineage>
        <taxon>Eukaryota</taxon>
        <taxon>Metazoa</taxon>
        <taxon>Ecdysozoa</taxon>
        <taxon>Arthropoda</taxon>
        <taxon>Hexapoda</taxon>
        <taxon>Insecta</taxon>
        <taxon>Pterygota</taxon>
        <taxon>Neoptera</taxon>
        <taxon>Endopterygota</taxon>
        <taxon>Hymenoptera</taxon>
        <taxon>Apocrita</taxon>
        <taxon>Aculeata</taxon>
        <taxon>Apoidea</taxon>
        <taxon>Anthophila</taxon>
        <taxon>Apidae</taxon>
        <taxon>Heterotrigona</taxon>
    </lineage>
</organism>
<dbReference type="Pfam" id="PF09745">
    <property type="entry name" value="NSRP1_N"/>
    <property type="match status" value="1"/>
</dbReference>
<evidence type="ECO:0000256" key="3">
    <source>
        <dbReference type="SAM" id="Coils"/>
    </source>
</evidence>
<dbReference type="InterPro" id="IPR018612">
    <property type="entry name" value="NSRP1_N"/>
</dbReference>
<evidence type="ECO:0000313" key="7">
    <source>
        <dbReference type="Proteomes" id="UP000752696"/>
    </source>
</evidence>
<feature type="non-terminal residue" evidence="6">
    <location>
        <position position="441"/>
    </location>
</feature>
<evidence type="ECO:0000256" key="1">
    <source>
        <dbReference type="ARBA" id="ARBA00010126"/>
    </source>
</evidence>
<comment type="caution">
    <text evidence="6">The sequence shown here is derived from an EMBL/GenBank/DDBJ whole genome shotgun (WGS) entry which is preliminary data.</text>
</comment>
<evidence type="ECO:0000259" key="5">
    <source>
        <dbReference type="Pfam" id="PF09745"/>
    </source>
</evidence>
<evidence type="ECO:0000256" key="2">
    <source>
        <dbReference type="ARBA" id="ARBA00023054"/>
    </source>
</evidence>
<dbReference type="Proteomes" id="UP000752696">
    <property type="component" value="Unassembled WGS sequence"/>
</dbReference>
<dbReference type="InterPro" id="IPR042816">
    <property type="entry name" value="Nsrp1"/>
</dbReference>
<dbReference type="PANTHER" id="PTHR31938">
    <property type="entry name" value="NUCLEAR SPECKLE SPLICING REGULATORY PROTEIN 1"/>
    <property type="match status" value="1"/>
</dbReference>
<protein>
    <recommendedName>
        <fullName evidence="5">Nuclear speckle splicing regulatory protein 1 N-terminal domain-containing protein</fullName>
    </recommendedName>
</protein>